<dbReference type="SFLD" id="SFLDG01014">
    <property type="entry name" value="Terpene_Cyclase_Like_1_N-term"/>
    <property type="match status" value="1"/>
</dbReference>
<dbReference type="Pfam" id="PF01397">
    <property type="entry name" value="Terpene_synth"/>
    <property type="match status" value="1"/>
</dbReference>
<evidence type="ECO:0000256" key="2">
    <source>
        <dbReference type="ARBA" id="ARBA00022723"/>
    </source>
</evidence>
<gene>
    <name evidence="7" type="ORF">ZIOFF_025052</name>
</gene>
<keyword evidence="2" id="KW-0479">Metal-binding</keyword>
<dbReference type="InterPro" id="IPR044814">
    <property type="entry name" value="Terpene_cyclase_plant_C1"/>
</dbReference>
<comment type="caution">
    <text evidence="7">The sequence shown here is derived from an EMBL/GenBank/DDBJ whole genome shotgun (WGS) entry which is preliminary data.</text>
</comment>
<feature type="domain" description="Terpene synthase metal-binding" evidence="6">
    <location>
        <begin position="496"/>
        <end position="737"/>
    </location>
</feature>
<evidence type="ECO:0000256" key="4">
    <source>
        <dbReference type="ARBA" id="ARBA00023239"/>
    </source>
</evidence>
<dbReference type="GO" id="GO:0010333">
    <property type="term" value="F:terpene synthase activity"/>
    <property type="evidence" value="ECO:0007669"/>
    <property type="project" value="InterPro"/>
</dbReference>
<dbReference type="FunFam" id="1.50.10.130:FF:000002">
    <property type="entry name" value="Ent-copalyl diphosphate synthase, chloroplastic"/>
    <property type="match status" value="1"/>
</dbReference>
<comment type="cofactor">
    <cofactor evidence="1">
        <name>Mg(2+)</name>
        <dbReference type="ChEBI" id="CHEBI:18420"/>
    </cofactor>
</comment>
<evidence type="ECO:0000313" key="7">
    <source>
        <dbReference type="EMBL" id="KAG6514682.1"/>
    </source>
</evidence>
<sequence>MLTIYYHSLMHISSSFNLRCADTDSPMSPSLQLMHSVIAVAPKCTLVDLGHKMHRSGSKTYMCQGGSIERIKVQFQKIQLSASSYDTAWVAMVPSPTSPNHPCFPQFLDWIIKHQHSDGSWGLDHFQPFLVKDYLSSTLACIIALERWKVGQEQVRKGLNFIGSNSSSILDEHLQSPIGFNIIFPGMLEYAMNIGLDVPIEHHEIEQGSCNAREAYLAYVAEGLGNAHDGKKTMKYQRKNGSLFNSPATTSAALIHHYDSKAHEYLHSLLLKFDSSVPTLYPVDVHTHLHLIDSIEKLRIAEHFRHEIKSILDKTYRSWLLEEEEIYSDVATCAMAFRLLRLNGYDVSSDCLSPLGDEHYFNNTLQGYLKDVNTVLELYKASQIKIFPYEQGLDKLASWSRMFLKEALTTNRNPQHQMGLQEVDYALKFPIWSNVERLEHKNAIENFTLGNLQVLKTSYERHSIQDRDLVELALGSFKTSQCRYQEELQMLDNWVKDNKLDQLEFARQRHIFCYFSAAATLFTPQMCDARISHAKSSVLVTVVDDFFDIGGSIEELRDLISLVEKSVLWDASWEKETNSEQVKIIFSALFNTVNELVTKASALHKRAITHHLVEAWLRLMNSMMQEAEWRITKEVPSLDEYMKNGVVSTALEPIIIPTLCFLVPELPEGAFRNTEHENLLRLVRICLRLLNDMQSVQIEGIEGKLNGVSLRVLHSGGLMSEEEAKQQMHGEIESARTELLRMVVQQDGSVIPRPCKDLFWKTCKIMHLFYMNNDGFTALKETARAVNAVIREPIKAKLI</sequence>
<dbReference type="Pfam" id="PF03936">
    <property type="entry name" value="Terpene_synth_C"/>
    <property type="match status" value="1"/>
</dbReference>
<organism evidence="7 8">
    <name type="scientific">Zingiber officinale</name>
    <name type="common">Ginger</name>
    <name type="synonym">Amomum zingiber</name>
    <dbReference type="NCBI Taxonomy" id="94328"/>
    <lineage>
        <taxon>Eukaryota</taxon>
        <taxon>Viridiplantae</taxon>
        <taxon>Streptophyta</taxon>
        <taxon>Embryophyta</taxon>
        <taxon>Tracheophyta</taxon>
        <taxon>Spermatophyta</taxon>
        <taxon>Magnoliopsida</taxon>
        <taxon>Liliopsida</taxon>
        <taxon>Zingiberales</taxon>
        <taxon>Zingiberaceae</taxon>
        <taxon>Zingiber</taxon>
    </lineage>
</organism>
<evidence type="ECO:0000256" key="1">
    <source>
        <dbReference type="ARBA" id="ARBA00001946"/>
    </source>
</evidence>
<evidence type="ECO:0000259" key="5">
    <source>
        <dbReference type="Pfam" id="PF01397"/>
    </source>
</evidence>
<dbReference type="PANTHER" id="PTHR31739:SF3">
    <property type="entry name" value="ENT-KAUR-16-ENE SYNTHASE, CHLOROPLASTIC"/>
    <property type="match status" value="1"/>
</dbReference>
<keyword evidence="4" id="KW-0456">Lyase</keyword>
<dbReference type="Proteomes" id="UP000734854">
    <property type="component" value="Unassembled WGS sequence"/>
</dbReference>
<proteinExistence type="predicted"/>
<dbReference type="SUPFAM" id="SSF48576">
    <property type="entry name" value="Terpenoid synthases"/>
    <property type="match status" value="1"/>
</dbReference>
<feature type="domain" description="Terpene synthase N-terminal" evidence="5">
    <location>
        <begin position="232"/>
        <end position="427"/>
    </location>
</feature>
<evidence type="ECO:0000259" key="6">
    <source>
        <dbReference type="Pfam" id="PF03936"/>
    </source>
</evidence>
<dbReference type="SUPFAM" id="SSF48239">
    <property type="entry name" value="Terpenoid cyclases/Protein prenyltransferases"/>
    <property type="match status" value="2"/>
</dbReference>
<dbReference type="FunFam" id="1.10.600.10:FF:000005">
    <property type="entry name" value="Ent-kaur-16-ene synthase, chloroplastic"/>
    <property type="match status" value="1"/>
</dbReference>
<dbReference type="GO" id="GO:0000287">
    <property type="term" value="F:magnesium ion binding"/>
    <property type="evidence" value="ECO:0007669"/>
    <property type="project" value="InterPro"/>
</dbReference>
<evidence type="ECO:0000256" key="3">
    <source>
        <dbReference type="ARBA" id="ARBA00022842"/>
    </source>
</evidence>
<dbReference type="Gene3D" id="1.50.10.160">
    <property type="match status" value="1"/>
</dbReference>
<dbReference type="Gene3D" id="1.10.600.10">
    <property type="entry name" value="Farnesyl Diphosphate Synthase"/>
    <property type="match status" value="1"/>
</dbReference>
<name>A0A8J5LGP8_ZINOF</name>
<dbReference type="InterPro" id="IPR036965">
    <property type="entry name" value="Terpene_synth_N_sf"/>
</dbReference>
<dbReference type="GO" id="GO:0016102">
    <property type="term" value="P:diterpenoid biosynthetic process"/>
    <property type="evidence" value="ECO:0007669"/>
    <property type="project" value="InterPro"/>
</dbReference>
<dbReference type="InterPro" id="IPR008930">
    <property type="entry name" value="Terpenoid_cyclase/PrenylTrfase"/>
</dbReference>
<dbReference type="EMBL" id="JACMSC010000007">
    <property type="protein sequence ID" value="KAG6514682.1"/>
    <property type="molecule type" value="Genomic_DNA"/>
</dbReference>
<dbReference type="InterPro" id="IPR050148">
    <property type="entry name" value="Terpene_synthase-like"/>
</dbReference>
<reference evidence="7 8" key="1">
    <citation type="submission" date="2020-08" db="EMBL/GenBank/DDBJ databases">
        <title>Plant Genome Project.</title>
        <authorList>
            <person name="Zhang R.-G."/>
        </authorList>
    </citation>
    <scope>NUCLEOTIDE SEQUENCE [LARGE SCALE GENOMIC DNA]</scope>
    <source>
        <tissue evidence="7">Rhizome</tissue>
    </source>
</reference>
<keyword evidence="8" id="KW-1185">Reference proteome</keyword>
<keyword evidence="3" id="KW-0460">Magnesium</keyword>
<dbReference type="InterPro" id="IPR008949">
    <property type="entry name" value="Isoprenoid_synthase_dom_sf"/>
</dbReference>
<protein>
    <submittedName>
        <fullName evidence="7">Uncharacterized protein</fullName>
    </submittedName>
</protein>
<evidence type="ECO:0000313" key="8">
    <source>
        <dbReference type="Proteomes" id="UP000734854"/>
    </source>
</evidence>
<dbReference type="InterPro" id="IPR001906">
    <property type="entry name" value="Terpene_synth_N"/>
</dbReference>
<dbReference type="PANTHER" id="PTHR31739">
    <property type="entry name" value="ENT-COPALYL DIPHOSPHATE SYNTHASE, CHLOROPLASTIC"/>
    <property type="match status" value="1"/>
</dbReference>
<dbReference type="InterPro" id="IPR005630">
    <property type="entry name" value="Terpene_synthase_metal-bd"/>
</dbReference>
<dbReference type="CDD" id="cd00684">
    <property type="entry name" value="Terpene_cyclase_plant_C1"/>
    <property type="match status" value="1"/>
</dbReference>
<dbReference type="AlphaFoldDB" id="A0A8J5LGP8"/>
<dbReference type="Gene3D" id="1.50.10.130">
    <property type="entry name" value="Terpene synthase, N-terminal domain"/>
    <property type="match status" value="1"/>
</dbReference>
<accession>A0A8J5LGP8</accession>